<dbReference type="EMBL" id="JBITGY010000014">
    <property type="protein sequence ID" value="MFI6504218.1"/>
    <property type="molecule type" value="Genomic_DNA"/>
</dbReference>
<proteinExistence type="predicted"/>
<evidence type="ECO:0000313" key="3">
    <source>
        <dbReference type="Proteomes" id="UP001612741"/>
    </source>
</evidence>
<dbReference type="Pfam" id="PF13560">
    <property type="entry name" value="HTH_31"/>
    <property type="match status" value="1"/>
</dbReference>
<dbReference type="Proteomes" id="UP001612741">
    <property type="component" value="Unassembled WGS sequence"/>
</dbReference>
<organism evidence="2 3">
    <name type="scientific">Nonomuraea typhae</name>
    <dbReference type="NCBI Taxonomy" id="2603600"/>
    <lineage>
        <taxon>Bacteria</taxon>
        <taxon>Bacillati</taxon>
        <taxon>Actinomycetota</taxon>
        <taxon>Actinomycetes</taxon>
        <taxon>Streptosporangiales</taxon>
        <taxon>Streptosporangiaceae</taxon>
        <taxon>Nonomuraea</taxon>
    </lineage>
</organism>
<evidence type="ECO:0000259" key="1">
    <source>
        <dbReference type="PROSITE" id="PS50943"/>
    </source>
</evidence>
<keyword evidence="3" id="KW-1185">Reference proteome</keyword>
<name>A0ABW7Z7Q9_9ACTN</name>
<protein>
    <submittedName>
        <fullName evidence="2">Helix-turn-helix domain-containing protein</fullName>
    </submittedName>
</protein>
<dbReference type="PROSITE" id="PS50943">
    <property type="entry name" value="HTH_CROC1"/>
    <property type="match status" value="1"/>
</dbReference>
<dbReference type="RefSeq" id="WP_397089974.1">
    <property type="nucleotide sequence ID" value="NZ_JBITGY010000014.1"/>
</dbReference>
<dbReference type="InterPro" id="IPR001387">
    <property type="entry name" value="Cro/C1-type_HTH"/>
</dbReference>
<sequence length="291" mass="32501">MRHRLLAAELRRLRAEARLTGPVVAKALSMSPAKFSRLESANVKPSPDDTRAILTYYGVPEDRQAGYLALVRQAHELNWWDDHVKALPPAYVEFIGLEHEARAMISWESSVMPGLLQTEALMDAINSTARDYFAMPRSWVIARNQVRLTRQDLLTGPDPLELITVIDEVVIHRAIGLLRSVGSADLVREQLNHLVAMAESPNVTLRVFKLWDPYPVLAASALVQLKFGAVDVVPGLTHPAITYIESVSGGSITDDEEANYNTERILQFFMQKSLDPEQSILLIQRIADQNG</sequence>
<dbReference type="SMART" id="SM00530">
    <property type="entry name" value="HTH_XRE"/>
    <property type="match status" value="1"/>
</dbReference>
<dbReference type="Pfam" id="PF19054">
    <property type="entry name" value="DUF5753"/>
    <property type="match status" value="1"/>
</dbReference>
<evidence type="ECO:0000313" key="2">
    <source>
        <dbReference type="EMBL" id="MFI6504218.1"/>
    </source>
</evidence>
<dbReference type="CDD" id="cd00093">
    <property type="entry name" value="HTH_XRE"/>
    <property type="match status" value="1"/>
</dbReference>
<gene>
    <name evidence="2" type="ORF">ACIBG2_43030</name>
</gene>
<dbReference type="Gene3D" id="1.10.260.40">
    <property type="entry name" value="lambda repressor-like DNA-binding domains"/>
    <property type="match status" value="1"/>
</dbReference>
<dbReference type="InterPro" id="IPR043917">
    <property type="entry name" value="DUF5753"/>
</dbReference>
<reference evidence="2 3" key="1">
    <citation type="submission" date="2024-10" db="EMBL/GenBank/DDBJ databases">
        <title>The Natural Products Discovery Center: Release of the First 8490 Sequenced Strains for Exploring Actinobacteria Biosynthetic Diversity.</title>
        <authorList>
            <person name="Kalkreuter E."/>
            <person name="Kautsar S.A."/>
            <person name="Yang D."/>
            <person name="Bader C.D."/>
            <person name="Teijaro C.N."/>
            <person name="Fluegel L."/>
            <person name="Davis C.M."/>
            <person name="Simpson J.R."/>
            <person name="Lauterbach L."/>
            <person name="Steele A.D."/>
            <person name="Gui C."/>
            <person name="Meng S."/>
            <person name="Li G."/>
            <person name="Viehrig K."/>
            <person name="Ye F."/>
            <person name="Su P."/>
            <person name="Kiefer A.F."/>
            <person name="Nichols A."/>
            <person name="Cepeda A.J."/>
            <person name="Yan W."/>
            <person name="Fan B."/>
            <person name="Jiang Y."/>
            <person name="Adhikari A."/>
            <person name="Zheng C.-J."/>
            <person name="Schuster L."/>
            <person name="Cowan T.M."/>
            <person name="Smanski M.J."/>
            <person name="Chevrette M.G."/>
            <person name="De Carvalho L.P.S."/>
            <person name="Shen B."/>
        </authorList>
    </citation>
    <scope>NUCLEOTIDE SEQUENCE [LARGE SCALE GENOMIC DNA]</scope>
    <source>
        <strain evidence="2 3">NPDC050545</strain>
    </source>
</reference>
<dbReference type="InterPro" id="IPR010982">
    <property type="entry name" value="Lambda_DNA-bd_dom_sf"/>
</dbReference>
<dbReference type="SUPFAM" id="SSF47413">
    <property type="entry name" value="lambda repressor-like DNA-binding domains"/>
    <property type="match status" value="1"/>
</dbReference>
<comment type="caution">
    <text evidence="2">The sequence shown here is derived from an EMBL/GenBank/DDBJ whole genome shotgun (WGS) entry which is preliminary data.</text>
</comment>
<accession>A0ABW7Z7Q9</accession>
<feature type="domain" description="HTH cro/C1-type" evidence="1">
    <location>
        <begin position="10"/>
        <end position="64"/>
    </location>
</feature>